<evidence type="ECO:0000313" key="3">
    <source>
        <dbReference type="Proteomes" id="UP000076532"/>
    </source>
</evidence>
<reference evidence="2 3" key="1">
    <citation type="journal article" date="2016" name="Mol. Biol. Evol.">
        <title>Comparative Genomics of Early-Diverging Mushroom-Forming Fungi Provides Insights into the Origins of Lignocellulose Decay Capabilities.</title>
        <authorList>
            <person name="Nagy L.G."/>
            <person name="Riley R."/>
            <person name="Tritt A."/>
            <person name="Adam C."/>
            <person name="Daum C."/>
            <person name="Floudas D."/>
            <person name="Sun H."/>
            <person name="Yadav J.S."/>
            <person name="Pangilinan J."/>
            <person name="Larsson K.H."/>
            <person name="Matsuura K."/>
            <person name="Barry K."/>
            <person name="Labutti K."/>
            <person name="Kuo R."/>
            <person name="Ohm R.A."/>
            <person name="Bhattacharya S.S."/>
            <person name="Shirouzu T."/>
            <person name="Yoshinaga Y."/>
            <person name="Martin F.M."/>
            <person name="Grigoriev I.V."/>
            <person name="Hibbett D.S."/>
        </authorList>
    </citation>
    <scope>NUCLEOTIDE SEQUENCE [LARGE SCALE GENOMIC DNA]</scope>
    <source>
        <strain evidence="2 3">CBS 109695</strain>
    </source>
</reference>
<feature type="compositionally biased region" description="Polar residues" evidence="1">
    <location>
        <begin position="22"/>
        <end position="59"/>
    </location>
</feature>
<feature type="non-terminal residue" evidence="2">
    <location>
        <position position="116"/>
    </location>
</feature>
<keyword evidence="3" id="KW-1185">Reference proteome</keyword>
<dbReference type="AlphaFoldDB" id="A0A166QAW7"/>
<sequence>MAHPPRPSAQAPFVVESRRQNHTPASAASFQTARTDLQGPGSRSASRSSLGPLPTSQEANPIINPIHTLSLRKDGVPPEQVHIIKVKGDQVHLASGPIDDSLLHKVGSSLARVVPS</sequence>
<dbReference type="EMBL" id="KV417511">
    <property type="protein sequence ID" value="KZP26949.1"/>
    <property type="molecule type" value="Genomic_DNA"/>
</dbReference>
<organism evidence="2 3">
    <name type="scientific">Athelia psychrophila</name>
    <dbReference type="NCBI Taxonomy" id="1759441"/>
    <lineage>
        <taxon>Eukaryota</taxon>
        <taxon>Fungi</taxon>
        <taxon>Dikarya</taxon>
        <taxon>Basidiomycota</taxon>
        <taxon>Agaricomycotina</taxon>
        <taxon>Agaricomycetes</taxon>
        <taxon>Agaricomycetidae</taxon>
        <taxon>Atheliales</taxon>
        <taxon>Atheliaceae</taxon>
        <taxon>Athelia</taxon>
    </lineage>
</organism>
<dbReference type="Proteomes" id="UP000076532">
    <property type="component" value="Unassembled WGS sequence"/>
</dbReference>
<accession>A0A166QAW7</accession>
<protein>
    <submittedName>
        <fullName evidence="2">Uncharacterized protein</fullName>
    </submittedName>
</protein>
<evidence type="ECO:0000313" key="2">
    <source>
        <dbReference type="EMBL" id="KZP26949.1"/>
    </source>
</evidence>
<feature type="region of interest" description="Disordered" evidence="1">
    <location>
        <begin position="1"/>
        <end position="62"/>
    </location>
</feature>
<name>A0A166QAW7_9AGAM</name>
<dbReference type="OrthoDB" id="2749157at2759"/>
<proteinExistence type="predicted"/>
<gene>
    <name evidence="2" type="ORF">FIBSPDRAFT_731609</name>
</gene>
<evidence type="ECO:0000256" key="1">
    <source>
        <dbReference type="SAM" id="MobiDB-lite"/>
    </source>
</evidence>